<feature type="domain" description="Disintegrin" evidence="7">
    <location>
        <begin position="536"/>
        <end position="624"/>
    </location>
</feature>
<organism evidence="9 10">
    <name type="scientific">Cherax quadricarinatus</name>
    <name type="common">Australian red claw crayfish</name>
    <dbReference type="NCBI Taxonomy" id="27406"/>
    <lineage>
        <taxon>Eukaryota</taxon>
        <taxon>Metazoa</taxon>
        <taxon>Ecdysozoa</taxon>
        <taxon>Arthropoda</taxon>
        <taxon>Crustacea</taxon>
        <taxon>Multicrustacea</taxon>
        <taxon>Malacostraca</taxon>
        <taxon>Eumalacostraca</taxon>
        <taxon>Eucarida</taxon>
        <taxon>Decapoda</taxon>
        <taxon>Pleocyemata</taxon>
        <taxon>Astacidea</taxon>
        <taxon>Parastacoidea</taxon>
        <taxon>Parastacidae</taxon>
        <taxon>Cherax</taxon>
    </lineage>
</organism>
<dbReference type="SUPFAM" id="SSF57552">
    <property type="entry name" value="Blood coagulation inhibitor (disintegrin)"/>
    <property type="match status" value="1"/>
</dbReference>
<sequence length="1191" mass="131359">MAPQSLALSPLAKSFLTCFLLMYHGHNVASLLASEHQLASATGGGSDRSNEEAEHSIRPDLWMHLHGNSKEQQERVQMMKNLSLSIAEKTLIKNVEDMSEREDLKDKTEGMKASEDSKAKKVTEGNLNKSRLNSAGKMDSSKSQTSGWFFEEEIEVMAVPLLTYPSKQAIKHPHSANQLSTNEEIRMALEFQVDGKNLILDLHPTRDLLAASYRDPVLGSAADSGASLECEFQGEVRGIAESWAALSVCDGIRGVIVGGAKELLVEPAPGTLTSEGPHRIVSTNHLHHSAGACGVMSSRHSSSRERTDGVLKRERRGTLHGGPLWTSKTTRYVELVLVADHSYYDTYLNKTVPRCKAIVNIVNALFRPLGVVVVLTHLEVWNIKDQIVVDEDSNKTIDNMKPYRKKLLLTRPDIPNDTTQLLTTVDFTGITIGKATMNGMCSYDDSVGIVQDQKLDSISYVAQTLAHELGHNLGLGHDEDDSDCQCDTNNCIMNTSRDRHSSRISWSTCSKRNLTRTLKGFSFDCLTNVPSKLFSGSNCGNGVVEEGEQCDCGPPTYCDNPCCMAETCQLVTNATCASGSCCNTQTCTPKDMWTLCRDATAECDVPEYCTGASEYCPPDTVKEDGTLCWGAKGHCYKGVCGSHEGRCQQVWGPSALAGSPQCYTQLNQEGGPYGNCGILDLDSHTLQPCSLHDSLCGTLHCHTDADVKPKFGIVSYTAWSKDNHDCRTIFSTNDIPPSYWLSPDGAACGDGMMCVSQRCVPIPGSGLGMLFWMLLVLFLVIFCFLWDPLRWWWVKQGRAWLSRKLPCCASCLDSCCCPLMNKVTQWTATIGPFHKSKKPNDNNVKVNKEVNGGVTSQVTQNTTESWPVNHWGDDNEHRTVGVASNTRNDVHFSSNSSVLYHNSINLSHSAPSYCINTGHAYASGEVPLLDNVNSIKHWPISSASTRENISETIPTSPDVLSDDEVINKLSELTHNLNIISGKQDRSSKNENLNDTNMNVETDYDFQHETQNRQVLQPQASSDSSVKLVPVRRAPSPPVQKPKQEGMTSRSISSVSSIPLATSLTHSQIPESTVPPWSDLIIPPRPDCNELQTSDSIIYQNQEYAHQRPEPTIPPRPEYTPSQRPEPSVPPRPEYTPSQRPEPSIPPRPEYTLPQRPDPSIPSRPEPSVPPRPEFSERFVSFKKTPFVPPRP</sequence>
<feature type="region of interest" description="Disordered" evidence="5">
    <location>
        <begin position="1065"/>
        <end position="1090"/>
    </location>
</feature>
<keyword evidence="6" id="KW-0812">Transmembrane</keyword>
<keyword evidence="6" id="KW-0472">Membrane</keyword>
<dbReference type="GO" id="GO:0004222">
    <property type="term" value="F:metalloendopeptidase activity"/>
    <property type="evidence" value="ECO:0007669"/>
    <property type="project" value="InterPro"/>
</dbReference>
<dbReference type="EMBL" id="JARKIK010000030">
    <property type="protein sequence ID" value="KAK8741402.1"/>
    <property type="molecule type" value="Genomic_DNA"/>
</dbReference>
<dbReference type="AlphaFoldDB" id="A0AAW0XPK2"/>
<keyword evidence="1" id="KW-0378">Hydrolase</keyword>
<dbReference type="Gene3D" id="4.10.70.10">
    <property type="entry name" value="Disintegrin domain"/>
    <property type="match status" value="1"/>
</dbReference>
<accession>A0AAW0XPK2</accession>
<keyword evidence="10" id="KW-1185">Reference proteome</keyword>
<dbReference type="InterPro" id="IPR036436">
    <property type="entry name" value="Disintegrin_dom_sf"/>
</dbReference>
<keyword evidence="6" id="KW-1133">Transmembrane helix</keyword>
<dbReference type="SMART" id="SM00608">
    <property type="entry name" value="ACR"/>
    <property type="match status" value="1"/>
</dbReference>
<feature type="active site" evidence="4">
    <location>
        <position position="468"/>
    </location>
</feature>
<proteinExistence type="predicted"/>
<dbReference type="GO" id="GO:0046872">
    <property type="term" value="F:metal ion binding"/>
    <property type="evidence" value="ECO:0007669"/>
    <property type="project" value="UniProtKB-KW"/>
</dbReference>
<evidence type="ECO:0000313" key="9">
    <source>
        <dbReference type="EMBL" id="KAK8741402.1"/>
    </source>
</evidence>
<dbReference type="SMART" id="SM00050">
    <property type="entry name" value="DISIN"/>
    <property type="match status" value="1"/>
</dbReference>
<gene>
    <name evidence="9" type="ORF">OTU49_002203</name>
</gene>
<dbReference type="InterPro" id="IPR001762">
    <property type="entry name" value="Disintegrin_dom"/>
</dbReference>
<evidence type="ECO:0000256" key="6">
    <source>
        <dbReference type="SAM" id="Phobius"/>
    </source>
</evidence>
<keyword evidence="1" id="KW-0482">Metalloprotease</keyword>
<dbReference type="InterPro" id="IPR034027">
    <property type="entry name" value="Reprolysin_adamalysin"/>
</dbReference>
<keyword evidence="1" id="KW-0645">Protease</keyword>
<dbReference type="PROSITE" id="PS50214">
    <property type="entry name" value="DISINTEGRIN_2"/>
    <property type="match status" value="1"/>
</dbReference>
<evidence type="ECO:0000259" key="8">
    <source>
        <dbReference type="PROSITE" id="PS50215"/>
    </source>
</evidence>
<dbReference type="Pfam" id="PF00200">
    <property type="entry name" value="Disintegrin"/>
    <property type="match status" value="1"/>
</dbReference>
<evidence type="ECO:0000256" key="4">
    <source>
        <dbReference type="PROSITE-ProRule" id="PRU00276"/>
    </source>
</evidence>
<dbReference type="PROSITE" id="PS50215">
    <property type="entry name" value="ADAM_MEPRO"/>
    <property type="match status" value="1"/>
</dbReference>
<dbReference type="Proteomes" id="UP001445076">
    <property type="component" value="Unassembled WGS sequence"/>
</dbReference>
<feature type="compositionally biased region" description="Pro residues" evidence="5">
    <location>
        <begin position="1155"/>
        <end position="1172"/>
    </location>
</feature>
<dbReference type="Gene3D" id="3.40.390.10">
    <property type="entry name" value="Collagenase (Catalytic Domain)"/>
    <property type="match status" value="1"/>
</dbReference>
<reference evidence="9 10" key="1">
    <citation type="journal article" date="2024" name="BMC Genomics">
        <title>Genome assembly of redclaw crayfish (Cherax quadricarinatus) provides insights into its immune adaptation and hypoxia tolerance.</title>
        <authorList>
            <person name="Liu Z."/>
            <person name="Zheng J."/>
            <person name="Li H."/>
            <person name="Fang K."/>
            <person name="Wang S."/>
            <person name="He J."/>
            <person name="Zhou D."/>
            <person name="Weng S."/>
            <person name="Chi M."/>
            <person name="Gu Z."/>
            <person name="He J."/>
            <person name="Li F."/>
            <person name="Wang M."/>
        </authorList>
    </citation>
    <scope>NUCLEOTIDE SEQUENCE [LARGE SCALE GENOMIC DNA]</scope>
    <source>
        <strain evidence="9">ZL_2023a</strain>
    </source>
</reference>
<dbReference type="InterPro" id="IPR006586">
    <property type="entry name" value="ADAM_Cys-rich"/>
</dbReference>
<keyword evidence="2 4" id="KW-1015">Disulfide bond</keyword>
<feature type="region of interest" description="Disordered" evidence="5">
    <location>
        <begin position="98"/>
        <end position="139"/>
    </location>
</feature>
<dbReference type="InterPro" id="IPR001590">
    <property type="entry name" value="Peptidase_M12B"/>
</dbReference>
<protein>
    <submittedName>
        <fullName evidence="9">Uncharacterized protein</fullName>
    </submittedName>
</protein>
<comment type="caution">
    <text evidence="4">Lacks conserved residue(s) required for the propagation of feature annotation.</text>
</comment>
<dbReference type="Pfam" id="PF01421">
    <property type="entry name" value="Reprolysin"/>
    <property type="match status" value="1"/>
</dbReference>
<feature type="transmembrane region" description="Helical" evidence="6">
    <location>
        <begin position="766"/>
        <end position="786"/>
    </location>
</feature>
<evidence type="ECO:0000256" key="2">
    <source>
        <dbReference type="ARBA" id="ARBA00023157"/>
    </source>
</evidence>
<dbReference type="Pfam" id="PF08516">
    <property type="entry name" value="ADAM_CR"/>
    <property type="match status" value="1"/>
</dbReference>
<dbReference type="SUPFAM" id="SSF55486">
    <property type="entry name" value="Metalloproteases ('zincins'), catalytic domain"/>
    <property type="match status" value="1"/>
</dbReference>
<evidence type="ECO:0000256" key="3">
    <source>
        <dbReference type="PROSITE-ProRule" id="PRU00068"/>
    </source>
</evidence>
<keyword evidence="4" id="KW-0479">Metal-binding</keyword>
<feature type="domain" description="Peptidase M12B" evidence="8">
    <location>
        <begin position="331"/>
        <end position="530"/>
    </location>
</feature>
<dbReference type="InterPro" id="IPR024079">
    <property type="entry name" value="MetalloPept_cat_dom_sf"/>
</dbReference>
<dbReference type="PANTHER" id="PTHR11905:SF159">
    <property type="entry name" value="ADAM METALLOPROTEASE"/>
    <property type="match status" value="1"/>
</dbReference>
<comment type="caution">
    <text evidence="9">The sequence shown here is derived from an EMBL/GenBank/DDBJ whole genome shotgun (WGS) entry which is preliminary data.</text>
</comment>
<feature type="compositionally biased region" description="Basic and acidic residues" evidence="5">
    <location>
        <begin position="98"/>
        <end position="123"/>
    </location>
</feature>
<feature type="disulfide bond" evidence="4">
    <location>
        <begin position="486"/>
        <end position="491"/>
    </location>
</feature>
<name>A0AAW0XPK2_CHEQU</name>
<keyword evidence="4" id="KW-0862">Zinc</keyword>
<feature type="binding site" evidence="4">
    <location>
        <position position="467"/>
    </location>
    <ligand>
        <name>Zn(2+)</name>
        <dbReference type="ChEBI" id="CHEBI:29105"/>
        <note>catalytic</note>
    </ligand>
</feature>
<feature type="region of interest" description="Disordered" evidence="5">
    <location>
        <begin position="1013"/>
        <end position="1053"/>
    </location>
</feature>
<feature type="compositionally biased region" description="Polar residues" evidence="5">
    <location>
        <begin position="1013"/>
        <end position="1024"/>
    </location>
</feature>
<evidence type="ECO:0000256" key="5">
    <source>
        <dbReference type="SAM" id="MobiDB-lite"/>
    </source>
</evidence>
<dbReference type="FunFam" id="3.40.390.10:FF:000002">
    <property type="entry name" value="Disintegrin and metalloproteinase domain-containing protein 22"/>
    <property type="match status" value="1"/>
</dbReference>
<evidence type="ECO:0000256" key="1">
    <source>
        <dbReference type="ARBA" id="ARBA00023049"/>
    </source>
</evidence>
<feature type="binding site" evidence="4">
    <location>
        <position position="477"/>
    </location>
    <ligand>
        <name>Zn(2+)</name>
        <dbReference type="ChEBI" id="CHEBI:29105"/>
        <note>catalytic</note>
    </ligand>
</feature>
<dbReference type="GO" id="GO:0006509">
    <property type="term" value="P:membrane protein ectodomain proteolysis"/>
    <property type="evidence" value="ECO:0007669"/>
    <property type="project" value="TreeGrafter"/>
</dbReference>
<dbReference type="PANTHER" id="PTHR11905">
    <property type="entry name" value="ADAM A DISINTEGRIN AND METALLOPROTEASE DOMAIN"/>
    <property type="match status" value="1"/>
</dbReference>
<evidence type="ECO:0000259" key="7">
    <source>
        <dbReference type="PROSITE" id="PS50214"/>
    </source>
</evidence>
<dbReference type="FunFam" id="4.10.70.10:FF:000001">
    <property type="entry name" value="Disintegrin and metalloproteinase domain-containing protein 22"/>
    <property type="match status" value="1"/>
</dbReference>
<feature type="disulfide bond" evidence="3">
    <location>
        <begin position="596"/>
        <end position="616"/>
    </location>
</feature>
<evidence type="ECO:0000313" key="10">
    <source>
        <dbReference type="Proteomes" id="UP001445076"/>
    </source>
</evidence>
<feature type="region of interest" description="Disordered" evidence="5">
    <location>
        <begin position="1104"/>
        <end position="1191"/>
    </location>
</feature>
<dbReference type="CDD" id="cd04269">
    <property type="entry name" value="ZnMc_adamalysin_II_like"/>
    <property type="match status" value="1"/>
</dbReference>
<feature type="binding site" evidence="4">
    <location>
        <position position="471"/>
    </location>
    <ligand>
        <name>Zn(2+)</name>
        <dbReference type="ChEBI" id="CHEBI:29105"/>
        <note>catalytic</note>
    </ligand>
</feature>